<reference evidence="2 3" key="1">
    <citation type="submission" date="2016-10" db="EMBL/GenBank/DDBJ databases">
        <authorList>
            <person name="Varghese N."/>
            <person name="Submissions S."/>
        </authorList>
    </citation>
    <scope>NUCLEOTIDE SEQUENCE [LARGE SCALE GENOMIC DNA]</scope>
    <source>
        <strain evidence="2 3">DSM 17997</strain>
    </source>
</reference>
<keyword evidence="3" id="KW-1185">Reference proteome</keyword>
<dbReference type="InterPro" id="IPR008928">
    <property type="entry name" value="6-hairpin_glycosidase_sf"/>
</dbReference>
<evidence type="ECO:0000256" key="1">
    <source>
        <dbReference type="ARBA" id="ARBA00022801"/>
    </source>
</evidence>
<dbReference type="InterPro" id="IPR052043">
    <property type="entry name" value="PolySaccharide_Degr_Enz"/>
</dbReference>
<dbReference type="Proteomes" id="UP000199663">
    <property type="component" value="Unassembled WGS sequence"/>
</dbReference>
<dbReference type="EMBL" id="FNQC01000006">
    <property type="protein sequence ID" value="SDZ13896.1"/>
    <property type="molecule type" value="Genomic_DNA"/>
</dbReference>
<evidence type="ECO:0000313" key="3">
    <source>
        <dbReference type="Proteomes" id="UP000199663"/>
    </source>
</evidence>
<dbReference type="Pfam" id="PF07470">
    <property type="entry name" value="Glyco_hydro_88"/>
    <property type="match status" value="1"/>
</dbReference>
<name>A0A1H3QKF6_9BACT</name>
<accession>A0A1H3QKF6</accession>
<dbReference type="InterPro" id="IPR010905">
    <property type="entry name" value="Glyco_hydro_88"/>
</dbReference>
<evidence type="ECO:0000313" key="2">
    <source>
        <dbReference type="EMBL" id="SDZ13896.1"/>
    </source>
</evidence>
<protein>
    <submittedName>
        <fullName evidence="2">Rhamnogalacturonyl hydrolase YesR</fullName>
    </submittedName>
</protein>
<dbReference type="InterPro" id="IPR012341">
    <property type="entry name" value="6hp_glycosidase-like_sf"/>
</dbReference>
<gene>
    <name evidence="2" type="ORF">SAMN05444412_106162</name>
</gene>
<dbReference type="SUPFAM" id="SSF48208">
    <property type="entry name" value="Six-hairpin glycosidases"/>
    <property type="match status" value="1"/>
</dbReference>
<dbReference type="Gene3D" id="1.50.10.10">
    <property type="match status" value="1"/>
</dbReference>
<proteinExistence type="predicted"/>
<dbReference type="GO" id="GO:0016787">
    <property type="term" value="F:hydrolase activity"/>
    <property type="evidence" value="ECO:0007669"/>
    <property type="project" value="UniProtKB-KW"/>
</dbReference>
<dbReference type="PANTHER" id="PTHR33886:SF8">
    <property type="entry name" value="UNSATURATED RHAMNOGALACTURONAN HYDROLASE (EUROFUNG)"/>
    <property type="match status" value="1"/>
</dbReference>
<dbReference type="PANTHER" id="PTHR33886">
    <property type="entry name" value="UNSATURATED RHAMNOGALACTURONAN HYDROLASE (EUROFUNG)"/>
    <property type="match status" value="1"/>
</dbReference>
<organism evidence="2 3">
    <name type="scientific">Rhodonellum ikkaensis</name>
    <dbReference type="NCBI Taxonomy" id="336829"/>
    <lineage>
        <taxon>Bacteria</taxon>
        <taxon>Pseudomonadati</taxon>
        <taxon>Bacteroidota</taxon>
        <taxon>Cytophagia</taxon>
        <taxon>Cytophagales</taxon>
        <taxon>Cytophagaceae</taxon>
        <taxon>Rhodonellum</taxon>
    </lineage>
</organism>
<comment type="caution">
    <text evidence="2">The sequence shown here is derived from an EMBL/GenBank/DDBJ whole genome shotgun (WGS) entry which is preliminary data.</text>
</comment>
<keyword evidence="1 2" id="KW-0378">Hydrolase</keyword>
<sequence>MTMKRAITRTAQPFIFLLVSFFLFSFQIEKEGKVSKEKELTDSNTPLHLLQPDYPVPYGMVKKEEVKGVIDRVRDYLAAVTPTTVIDKTTQKEITDFSKVNANSLLKPGDFRLLSYEWGVTYSAMLAAGEITGDAKYTDYTKDRVKFIADLYPHFKALSEQKNALHSILHPGALDDAGALCAAFIKTQAVGSDADIRPIVDNFMTYIMEKEFRLNDGTLARNRPLKNTLWLDDLYMSVPAIVQMGKLTGETKYYDAAVKQIELFSKRMFNERNGLYMHGWVEDMDVHPEFHWARANGWALLTKVEVLSVLPKDHPGRPMVMDLLKKHIKGLAALQSGSGFWHQLLDKNDSYLETSATAIYAYCIAKSINEGWIDGLAHAPMTLLAWNAVATMVNNTGQVEGTCVGTGMAFDPAFYYHRPINKFAAHGYGPVIAAGAEVIRLLQNNDFEINDSSLQLLRK</sequence>